<evidence type="ECO:0000256" key="3">
    <source>
        <dbReference type="ARBA" id="ARBA00048707"/>
    </source>
</evidence>
<keyword evidence="2 4" id="KW-0378">Hydrolase</keyword>
<dbReference type="EC" id="3.1.1.29" evidence="1"/>
<protein>
    <recommendedName>
        <fullName evidence="1">peptidyl-tRNA hydrolase</fullName>
        <ecNumber evidence="1">3.1.1.29</ecNumber>
    </recommendedName>
</protein>
<reference evidence="5" key="1">
    <citation type="journal article" date="2019" name="Int. J. Syst. Evol. Microbiol.">
        <title>The Global Catalogue of Microorganisms (GCM) 10K type strain sequencing project: providing services to taxonomists for standard genome sequencing and annotation.</title>
        <authorList>
            <consortium name="The Broad Institute Genomics Platform"/>
            <consortium name="The Broad Institute Genome Sequencing Center for Infectious Disease"/>
            <person name="Wu L."/>
            <person name="Ma J."/>
        </authorList>
    </citation>
    <scope>NUCLEOTIDE SEQUENCE [LARGE SCALE GENOMIC DNA]</scope>
    <source>
        <strain evidence="5">CCUG 51943</strain>
    </source>
</reference>
<evidence type="ECO:0000256" key="1">
    <source>
        <dbReference type="ARBA" id="ARBA00013260"/>
    </source>
</evidence>
<dbReference type="InterPro" id="IPR023476">
    <property type="entry name" value="Pep_tRNA_hydro_II_dom_sf"/>
</dbReference>
<dbReference type="SUPFAM" id="SSF102462">
    <property type="entry name" value="Peptidyl-tRNA hydrolase II"/>
    <property type="match status" value="1"/>
</dbReference>
<name>A0ABW1QB41_9CORY</name>
<dbReference type="GO" id="GO:0016787">
    <property type="term" value="F:hydrolase activity"/>
    <property type="evidence" value="ECO:0007669"/>
    <property type="project" value="UniProtKB-KW"/>
</dbReference>
<dbReference type="Pfam" id="PF01981">
    <property type="entry name" value="PTH2"/>
    <property type="match status" value="1"/>
</dbReference>
<dbReference type="EMBL" id="JBHSQE010000001">
    <property type="protein sequence ID" value="MFC6145869.1"/>
    <property type="molecule type" value="Genomic_DNA"/>
</dbReference>
<gene>
    <name evidence="4" type="ORF">ACFPUZ_03465</name>
</gene>
<comment type="catalytic activity">
    <reaction evidence="3">
        <text>an N-acyl-L-alpha-aminoacyl-tRNA + H2O = an N-acyl-L-amino acid + a tRNA + H(+)</text>
        <dbReference type="Rhea" id="RHEA:54448"/>
        <dbReference type="Rhea" id="RHEA-COMP:10123"/>
        <dbReference type="Rhea" id="RHEA-COMP:13883"/>
        <dbReference type="ChEBI" id="CHEBI:15377"/>
        <dbReference type="ChEBI" id="CHEBI:15378"/>
        <dbReference type="ChEBI" id="CHEBI:59874"/>
        <dbReference type="ChEBI" id="CHEBI:78442"/>
        <dbReference type="ChEBI" id="CHEBI:138191"/>
        <dbReference type="EC" id="3.1.1.29"/>
    </reaction>
</comment>
<dbReference type="RefSeq" id="WP_376999894.1">
    <property type="nucleotide sequence ID" value="NZ_JBHSQE010000001.1"/>
</dbReference>
<organism evidence="4 5">
    <name type="scientific">Corynebacterium nasicanis</name>
    <dbReference type="NCBI Taxonomy" id="1448267"/>
    <lineage>
        <taxon>Bacteria</taxon>
        <taxon>Bacillati</taxon>
        <taxon>Actinomycetota</taxon>
        <taxon>Actinomycetes</taxon>
        <taxon>Mycobacteriales</taxon>
        <taxon>Corynebacteriaceae</taxon>
        <taxon>Corynebacterium</taxon>
    </lineage>
</organism>
<dbReference type="Gene3D" id="3.40.1490.10">
    <property type="entry name" value="Bit1"/>
    <property type="match status" value="1"/>
</dbReference>
<accession>A0ABW1QB41</accession>
<dbReference type="Proteomes" id="UP001596244">
    <property type="component" value="Unassembled WGS sequence"/>
</dbReference>
<comment type="caution">
    <text evidence="4">The sequence shown here is derived from an EMBL/GenBank/DDBJ whole genome shotgun (WGS) entry which is preliminary data.</text>
</comment>
<sequence length="236" mass="24994">MNDTAHSLLRTCLNGGREEETIQAMQIALHVPKQSPPRRSHLMEAAARAVVAVCLAPEATTDPAWRAGLEGWYSQRIRKVARRARNTAWDNVQQIPGVTVTVSGAQARAFVPGPVAEVPAAIRKLQIQGTDLPPDEPGPRDPTRPLLLLDADLDMSIGKSAAQAGHAAMLWAAHLSAPQARAWAETGFALDVREVSHAEFAAHLTRPAAVTVQDAGFTEVAPGALTALALPAAGGR</sequence>
<keyword evidence="5" id="KW-1185">Reference proteome</keyword>
<proteinExistence type="predicted"/>
<dbReference type="InterPro" id="IPR002833">
    <property type="entry name" value="PTH2"/>
</dbReference>
<evidence type="ECO:0000313" key="4">
    <source>
        <dbReference type="EMBL" id="MFC6145869.1"/>
    </source>
</evidence>
<evidence type="ECO:0000256" key="2">
    <source>
        <dbReference type="ARBA" id="ARBA00022801"/>
    </source>
</evidence>
<evidence type="ECO:0000313" key="5">
    <source>
        <dbReference type="Proteomes" id="UP001596244"/>
    </source>
</evidence>